<dbReference type="InterPro" id="IPR008978">
    <property type="entry name" value="HSP20-like_chaperone"/>
</dbReference>
<evidence type="ECO:0000259" key="3">
    <source>
        <dbReference type="PROSITE" id="PS01031"/>
    </source>
</evidence>
<dbReference type="EMBL" id="JBHRSU010000035">
    <property type="protein sequence ID" value="MFC3101696.1"/>
    <property type="molecule type" value="Genomic_DNA"/>
</dbReference>
<dbReference type="Pfam" id="PF00011">
    <property type="entry name" value="HSP20"/>
    <property type="match status" value="1"/>
</dbReference>
<comment type="similarity">
    <text evidence="1 2">Belongs to the small heat shock protein (HSP20) family.</text>
</comment>
<evidence type="ECO:0000256" key="1">
    <source>
        <dbReference type="PROSITE-ProRule" id="PRU00285"/>
    </source>
</evidence>
<protein>
    <submittedName>
        <fullName evidence="4">Hsp20/alpha crystallin family protein</fullName>
    </submittedName>
</protein>
<dbReference type="InterPro" id="IPR031107">
    <property type="entry name" value="Small_HSP"/>
</dbReference>
<dbReference type="CDD" id="cd06464">
    <property type="entry name" value="ACD_sHsps-like"/>
    <property type="match status" value="1"/>
</dbReference>
<dbReference type="PROSITE" id="PS01031">
    <property type="entry name" value="SHSP"/>
    <property type="match status" value="1"/>
</dbReference>
<dbReference type="RefSeq" id="WP_336918879.1">
    <property type="nucleotide sequence ID" value="NZ_JBANRN010000006.1"/>
</dbReference>
<organism evidence="4 5">
    <name type="scientific">Alteraurantiacibacter lauratis</name>
    <dbReference type="NCBI Taxonomy" id="2054627"/>
    <lineage>
        <taxon>Bacteria</taxon>
        <taxon>Pseudomonadati</taxon>
        <taxon>Pseudomonadota</taxon>
        <taxon>Alphaproteobacteria</taxon>
        <taxon>Sphingomonadales</taxon>
        <taxon>Erythrobacteraceae</taxon>
        <taxon>Alteraurantiacibacter</taxon>
    </lineage>
</organism>
<evidence type="ECO:0000313" key="5">
    <source>
        <dbReference type="Proteomes" id="UP001595378"/>
    </source>
</evidence>
<dbReference type="Gene3D" id="2.60.40.790">
    <property type="match status" value="1"/>
</dbReference>
<sequence length="169" mass="19002">MKIKDLIPWASKDQISHPAQDDQRDNPIATLQREMNQVFESFFKRFSKGFGEIDWPWGHAEARSDVVQTAGAVEVSIELPGMGLEDIEVSVANDMLTIKGEKKVERQEEKKGYYLSERSYGAIWRSIPLPPGVDGEKAEASFRNGVLTVRLPQTEEAQAKVKRIAVKAD</sequence>
<dbReference type="SUPFAM" id="SSF49764">
    <property type="entry name" value="HSP20-like chaperones"/>
    <property type="match status" value="1"/>
</dbReference>
<dbReference type="InterPro" id="IPR002068">
    <property type="entry name" value="A-crystallin/Hsp20_dom"/>
</dbReference>
<dbReference type="Proteomes" id="UP001595378">
    <property type="component" value="Unassembled WGS sequence"/>
</dbReference>
<feature type="domain" description="SHSP" evidence="3">
    <location>
        <begin position="55"/>
        <end position="169"/>
    </location>
</feature>
<proteinExistence type="inferred from homology"/>
<gene>
    <name evidence="4" type="ORF">ACFODK_12430</name>
</gene>
<reference evidence="5" key="1">
    <citation type="journal article" date="2019" name="Int. J. Syst. Evol. Microbiol.">
        <title>The Global Catalogue of Microorganisms (GCM) 10K type strain sequencing project: providing services to taxonomists for standard genome sequencing and annotation.</title>
        <authorList>
            <consortium name="The Broad Institute Genomics Platform"/>
            <consortium name="The Broad Institute Genome Sequencing Center for Infectious Disease"/>
            <person name="Wu L."/>
            <person name="Ma J."/>
        </authorList>
    </citation>
    <scope>NUCLEOTIDE SEQUENCE [LARGE SCALE GENOMIC DNA]</scope>
    <source>
        <strain evidence="5">KCTC 52606</strain>
    </source>
</reference>
<dbReference type="PANTHER" id="PTHR11527">
    <property type="entry name" value="HEAT-SHOCK PROTEIN 20 FAMILY MEMBER"/>
    <property type="match status" value="1"/>
</dbReference>
<accession>A0ABV7EII2</accession>
<evidence type="ECO:0000256" key="2">
    <source>
        <dbReference type="RuleBase" id="RU003616"/>
    </source>
</evidence>
<name>A0ABV7EII2_9SPHN</name>
<evidence type="ECO:0000313" key="4">
    <source>
        <dbReference type="EMBL" id="MFC3101696.1"/>
    </source>
</evidence>
<comment type="caution">
    <text evidence="4">The sequence shown here is derived from an EMBL/GenBank/DDBJ whole genome shotgun (WGS) entry which is preliminary data.</text>
</comment>
<keyword evidence="5" id="KW-1185">Reference proteome</keyword>